<keyword evidence="6" id="KW-1133">Transmembrane helix</keyword>
<dbReference type="PROSITE" id="PS50109">
    <property type="entry name" value="HIS_KIN"/>
    <property type="match status" value="1"/>
</dbReference>
<dbReference type="PRINTS" id="PR00344">
    <property type="entry name" value="BCTRLSENSOR"/>
</dbReference>
<evidence type="ECO:0000256" key="2">
    <source>
        <dbReference type="ARBA" id="ARBA00012438"/>
    </source>
</evidence>
<sequence length="641" mass="75116">MDNYRKKINIISIDGKNTLKICFATLAIYFLVNLIFKWKFNQVSVALRIYYLVGMVIFSILSKQVFHLYKYNKYNYIYMYIYCLAYVIIFGHSIQLTSDSNYSAEILTNFIILFELYFGFKTIEYNHKTGEKSYIIYIVLKIFCILTLVLYYKIFDIISIVVFLSCIECFLIYKIFINNDSKSYNQFNINTYLVLVALIPIASFFSLFMYPLNGILLRFREILLLSVFNIFFSMFFKNFMRNPYKELAESLNKKNKILDELSEDIFIKNKELETSILNLKNKEYLYETFFRFMPHPIILISLENNRILFANKAFLNLVDVKNVRDVINKKINKYIHFVTSSNDTDLIFNAILSSKTEERFVNAKFLSMYKDKMEDLILIEDNTSKVLTEEIKKEVESRMVEERIRTEFLSSISHDLKTPINVIYSSIQVQRIYTNKNDIKSLEKYNSISKMNCISLIKLTNNLIDMSKINSNFLMPNLEMINVVETTEDIVTSLVDYAQSNSIEIIFNTNTEESYLNLDYEFLQRIILNLISNSIKFTPIDGKIIIDILDEEESVKISIMDNGAGMNEEFIKEAFCKYSMDKYSKKSKKGTGIGLFVVKKLVELQSGKIEIKSKLGEGTKITIIFPKENLDEEDATRFKSK</sequence>
<comment type="caution">
    <text evidence="8">The sequence shown here is derived from an EMBL/GenBank/DDBJ whole genome shotgun (WGS) entry which is preliminary data.</text>
</comment>
<evidence type="ECO:0000256" key="5">
    <source>
        <dbReference type="ARBA" id="ARBA00023012"/>
    </source>
</evidence>
<keyword evidence="6" id="KW-0472">Membrane</keyword>
<dbReference type="Pfam" id="PF00512">
    <property type="entry name" value="HisKA"/>
    <property type="match status" value="1"/>
</dbReference>
<dbReference type="EC" id="2.7.13.3" evidence="2"/>
<feature type="transmembrane region" description="Helical" evidence="6">
    <location>
        <begin position="76"/>
        <end position="94"/>
    </location>
</feature>
<keyword evidence="4 8" id="KW-0418">Kinase</keyword>
<feature type="transmembrane region" description="Helical" evidence="6">
    <location>
        <begin position="135"/>
        <end position="152"/>
    </location>
</feature>
<gene>
    <name evidence="8" type="ORF">FDJ75_03760</name>
</gene>
<evidence type="ECO:0000256" key="6">
    <source>
        <dbReference type="SAM" id="Phobius"/>
    </source>
</evidence>
<feature type="transmembrane region" description="Helical" evidence="6">
    <location>
        <begin position="50"/>
        <end position="69"/>
    </location>
</feature>
<dbReference type="InterPro" id="IPR000014">
    <property type="entry name" value="PAS"/>
</dbReference>
<feature type="transmembrane region" description="Helical" evidence="6">
    <location>
        <begin position="21"/>
        <end position="38"/>
    </location>
</feature>
<dbReference type="GO" id="GO:0000155">
    <property type="term" value="F:phosphorelay sensor kinase activity"/>
    <property type="evidence" value="ECO:0007669"/>
    <property type="project" value="InterPro"/>
</dbReference>
<evidence type="ECO:0000256" key="4">
    <source>
        <dbReference type="ARBA" id="ARBA00022777"/>
    </source>
</evidence>
<dbReference type="Gene3D" id="1.10.287.130">
    <property type="match status" value="1"/>
</dbReference>
<feature type="domain" description="Histidine kinase" evidence="7">
    <location>
        <begin position="411"/>
        <end position="629"/>
    </location>
</feature>
<dbReference type="InterPro" id="IPR004358">
    <property type="entry name" value="Sig_transdc_His_kin-like_C"/>
</dbReference>
<proteinExistence type="predicted"/>
<dbReference type="CDD" id="cd00075">
    <property type="entry name" value="HATPase"/>
    <property type="match status" value="1"/>
</dbReference>
<dbReference type="InterPro" id="IPR003661">
    <property type="entry name" value="HisK_dim/P_dom"/>
</dbReference>
<dbReference type="PANTHER" id="PTHR43547:SF2">
    <property type="entry name" value="HYBRID SIGNAL TRANSDUCTION HISTIDINE KINASE C"/>
    <property type="match status" value="1"/>
</dbReference>
<feature type="transmembrane region" description="Helical" evidence="6">
    <location>
        <begin position="158"/>
        <end position="177"/>
    </location>
</feature>
<dbReference type="InterPro" id="IPR036890">
    <property type="entry name" value="HATPase_C_sf"/>
</dbReference>
<keyword evidence="6" id="KW-0812">Transmembrane</keyword>
<keyword evidence="3" id="KW-0597">Phosphoprotein</keyword>
<accession>A0A6G4IHD9</accession>
<dbReference type="InterPro" id="IPR003594">
    <property type="entry name" value="HATPase_dom"/>
</dbReference>
<keyword evidence="5" id="KW-0902">Two-component regulatory system</keyword>
<evidence type="ECO:0000259" key="7">
    <source>
        <dbReference type="PROSITE" id="PS50109"/>
    </source>
</evidence>
<dbReference type="InterPro" id="IPR005467">
    <property type="entry name" value="His_kinase_dom"/>
</dbReference>
<dbReference type="SUPFAM" id="SSF55874">
    <property type="entry name" value="ATPase domain of HSP90 chaperone/DNA topoisomerase II/histidine kinase"/>
    <property type="match status" value="1"/>
</dbReference>
<dbReference type="EMBL" id="SXGO01000001">
    <property type="protein sequence ID" value="NFV56613.1"/>
    <property type="molecule type" value="Genomic_DNA"/>
</dbReference>
<evidence type="ECO:0000256" key="3">
    <source>
        <dbReference type="ARBA" id="ARBA00022553"/>
    </source>
</evidence>
<dbReference type="CDD" id="cd00082">
    <property type="entry name" value="HisKA"/>
    <property type="match status" value="1"/>
</dbReference>
<protein>
    <recommendedName>
        <fullName evidence="2">histidine kinase</fullName>
        <ecNumber evidence="2">2.7.13.3</ecNumber>
    </recommendedName>
</protein>
<dbReference type="SMART" id="SM00387">
    <property type="entry name" value="HATPase_c"/>
    <property type="match status" value="1"/>
</dbReference>
<dbReference type="Gene3D" id="3.30.565.10">
    <property type="entry name" value="Histidine kinase-like ATPase, C-terminal domain"/>
    <property type="match status" value="1"/>
</dbReference>
<name>A0A6G4IHD9_CLOBO</name>
<feature type="transmembrane region" description="Helical" evidence="6">
    <location>
        <begin position="106"/>
        <end position="123"/>
    </location>
</feature>
<dbReference type="Pfam" id="PF13188">
    <property type="entry name" value="PAS_8"/>
    <property type="match status" value="1"/>
</dbReference>
<keyword evidence="4 8" id="KW-0808">Transferase</keyword>
<organism evidence="8">
    <name type="scientific">Clostridium botulinum</name>
    <dbReference type="NCBI Taxonomy" id="1491"/>
    <lineage>
        <taxon>Bacteria</taxon>
        <taxon>Bacillati</taxon>
        <taxon>Bacillota</taxon>
        <taxon>Clostridia</taxon>
        <taxon>Eubacteriales</taxon>
        <taxon>Clostridiaceae</taxon>
        <taxon>Clostridium</taxon>
    </lineage>
</organism>
<feature type="transmembrane region" description="Helical" evidence="6">
    <location>
        <begin position="189"/>
        <end position="210"/>
    </location>
</feature>
<comment type="catalytic activity">
    <reaction evidence="1">
        <text>ATP + protein L-histidine = ADP + protein N-phospho-L-histidine.</text>
        <dbReference type="EC" id="2.7.13.3"/>
    </reaction>
</comment>
<dbReference type="SUPFAM" id="SSF47384">
    <property type="entry name" value="Homodimeric domain of signal transducing histidine kinase"/>
    <property type="match status" value="1"/>
</dbReference>
<dbReference type="InterPro" id="IPR036097">
    <property type="entry name" value="HisK_dim/P_sf"/>
</dbReference>
<evidence type="ECO:0000313" key="8">
    <source>
        <dbReference type="EMBL" id="NFV56613.1"/>
    </source>
</evidence>
<dbReference type="SMART" id="SM00388">
    <property type="entry name" value="HisKA"/>
    <property type="match status" value="1"/>
</dbReference>
<evidence type="ECO:0000256" key="1">
    <source>
        <dbReference type="ARBA" id="ARBA00000085"/>
    </source>
</evidence>
<dbReference type="PANTHER" id="PTHR43547">
    <property type="entry name" value="TWO-COMPONENT HISTIDINE KINASE"/>
    <property type="match status" value="1"/>
</dbReference>
<dbReference type="Pfam" id="PF02518">
    <property type="entry name" value="HATPase_c"/>
    <property type="match status" value="1"/>
</dbReference>
<dbReference type="AlphaFoldDB" id="A0A6G4IHD9"/>
<reference evidence="8" key="1">
    <citation type="submission" date="2019-04" db="EMBL/GenBank/DDBJ databases">
        <title>Genome sequencing of Clostridium botulinum Groups I-IV and Clostridium butyricum.</title>
        <authorList>
            <person name="Brunt J."/>
            <person name="Van Vliet A.H.M."/>
            <person name="Stringer S.C."/>
            <person name="Carter A.T."/>
            <person name="Peck M.W."/>
        </authorList>
    </citation>
    <scope>NUCLEOTIDE SEQUENCE</scope>
    <source>
        <strain evidence="8">Eklund 2B</strain>
    </source>
</reference>